<organism evidence="6 7">
    <name type="scientific">Pelobates cultripes</name>
    <name type="common">Western spadefoot toad</name>
    <dbReference type="NCBI Taxonomy" id="61616"/>
    <lineage>
        <taxon>Eukaryota</taxon>
        <taxon>Metazoa</taxon>
        <taxon>Chordata</taxon>
        <taxon>Craniata</taxon>
        <taxon>Vertebrata</taxon>
        <taxon>Euteleostomi</taxon>
        <taxon>Amphibia</taxon>
        <taxon>Batrachia</taxon>
        <taxon>Anura</taxon>
        <taxon>Pelobatoidea</taxon>
        <taxon>Pelobatidae</taxon>
        <taxon>Pelobates</taxon>
    </lineage>
</organism>
<dbReference type="Proteomes" id="UP001295444">
    <property type="component" value="Chromosome 11"/>
</dbReference>
<dbReference type="GO" id="GO:0051607">
    <property type="term" value="P:defense response to virus"/>
    <property type="evidence" value="ECO:0007669"/>
    <property type="project" value="TreeGrafter"/>
</dbReference>
<keyword evidence="4" id="KW-0391">Immunity</keyword>
<dbReference type="GO" id="GO:0005829">
    <property type="term" value="C:cytosol"/>
    <property type="evidence" value="ECO:0007669"/>
    <property type="project" value="TreeGrafter"/>
</dbReference>
<dbReference type="GO" id="GO:0045087">
    <property type="term" value="P:innate immune response"/>
    <property type="evidence" value="ECO:0007669"/>
    <property type="project" value="UniProtKB-KW"/>
</dbReference>
<gene>
    <name evidence="6" type="ORF">PECUL_23A030333</name>
</gene>
<reference evidence="6" key="1">
    <citation type="submission" date="2022-03" db="EMBL/GenBank/DDBJ databases">
        <authorList>
            <person name="Alioto T."/>
            <person name="Alioto T."/>
            <person name="Gomez Garrido J."/>
        </authorList>
    </citation>
    <scope>NUCLEOTIDE SEQUENCE</scope>
</reference>
<evidence type="ECO:0000256" key="3">
    <source>
        <dbReference type="ARBA" id="ARBA00022803"/>
    </source>
</evidence>
<accession>A0AAD1TCV1</accession>
<dbReference type="AlphaFoldDB" id="A0AAD1TCV1"/>
<evidence type="ECO:0000256" key="4">
    <source>
        <dbReference type="ARBA" id="ARBA00022859"/>
    </source>
</evidence>
<evidence type="ECO:0000256" key="2">
    <source>
        <dbReference type="ARBA" id="ARBA00022737"/>
    </source>
</evidence>
<name>A0AAD1TCV1_PELCU</name>
<keyword evidence="1" id="KW-0399">Innate immunity</keyword>
<evidence type="ECO:0000256" key="5">
    <source>
        <dbReference type="ARBA" id="ARBA00038336"/>
    </source>
</evidence>
<comment type="similarity">
    <text evidence="5">Belongs to the IFIT family.</text>
</comment>
<dbReference type="InterPro" id="IPR011990">
    <property type="entry name" value="TPR-like_helical_dom_sf"/>
</dbReference>
<proteinExistence type="inferred from homology"/>
<dbReference type="FunFam" id="1.25.40.10:FF:000036">
    <property type="entry name" value="interferon-induced protein with tetratricopeptide repeats 5"/>
    <property type="match status" value="1"/>
</dbReference>
<dbReference type="SUPFAM" id="SSF48452">
    <property type="entry name" value="TPR-like"/>
    <property type="match status" value="1"/>
</dbReference>
<dbReference type="EMBL" id="OW240922">
    <property type="protein sequence ID" value="CAH2322131.1"/>
    <property type="molecule type" value="Genomic_DNA"/>
</dbReference>
<sequence length="185" mass="21743">MLKKEDCDIDDVVERLHDPVTCDPPIYKHRHYNLLAYMKYLTGEFGEVVSHLLKAEEHVNESLFDNKDAKKTVIYANFAWFYLHTNQLEDAHTYAEKVEEISNKYQSSENQSILFVEIYGERAWSLFSFCGKYCEKAVEYFKKALTFGPEDPDLNCGHAMAEWRLLSYKRQSPQTEDHTILKLLE</sequence>
<keyword evidence="7" id="KW-1185">Reference proteome</keyword>
<dbReference type="PANTHER" id="PTHR10271">
    <property type="entry name" value="INTERFERON-INDUCED PROTEIN WITH TETRATRICOPEPTIDE REPEATS"/>
    <property type="match status" value="1"/>
</dbReference>
<keyword evidence="2" id="KW-0677">Repeat</keyword>
<keyword evidence="3" id="KW-0802">TPR repeat</keyword>
<evidence type="ECO:0000256" key="1">
    <source>
        <dbReference type="ARBA" id="ARBA00022588"/>
    </source>
</evidence>
<evidence type="ECO:0000313" key="7">
    <source>
        <dbReference type="Proteomes" id="UP001295444"/>
    </source>
</evidence>
<protein>
    <submittedName>
        <fullName evidence="6">Interferon-induced with tetratricopeptide repeats 5-like</fullName>
    </submittedName>
</protein>
<dbReference type="PANTHER" id="PTHR10271:SF0">
    <property type="entry name" value="INTERFERON-INDUCED PROTEIN WITH TETRATRICOPEPTIDE REPEATS 5"/>
    <property type="match status" value="1"/>
</dbReference>
<dbReference type="Gene3D" id="1.25.40.10">
    <property type="entry name" value="Tetratricopeptide repeat domain"/>
    <property type="match status" value="2"/>
</dbReference>
<evidence type="ECO:0000313" key="6">
    <source>
        <dbReference type="EMBL" id="CAH2322131.1"/>
    </source>
</evidence>